<name>A0A838XS09_9HYPH</name>
<organism evidence="2 3">
    <name type="scientific">Stappia taiwanensis</name>
    <dbReference type="NCBI Taxonomy" id="992267"/>
    <lineage>
        <taxon>Bacteria</taxon>
        <taxon>Pseudomonadati</taxon>
        <taxon>Pseudomonadota</taxon>
        <taxon>Alphaproteobacteria</taxon>
        <taxon>Hyphomicrobiales</taxon>
        <taxon>Stappiaceae</taxon>
        <taxon>Stappia</taxon>
    </lineage>
</organism>
<dbReference type="AlphaFoldDB" id="A0A838XS09"/>
<dbReference type="PANTHER" id="PTHR43190">
    <property type="entry name" value="N-ACETYL-D-GLUCOSAMINE KINASE"/>
    <property type="match status" value="1"/>
</dbReference>
<dbReference type="Proteomes" id="UP000559404">
    <property type="component" value="Unassembled WGS sequence"/>
</dbReference>
<dbReference type="SUPFAM" id="SSF53067">
    <property type="entry name" value="Actin-like ATPase domain"/>
    <property type="match status" value="2"/>
</dbReference>
<gene>
    <name evidence="2" type="ORF">H1W37_09330</name>
</gene>
<reference evidence="2 3" key="2">
    <citation type="submission" date="2020-08" db="EMBL/GenBank/DDBJ databases">
        <title>Stappia taiwanensis sp. nov., isolated from a coastal thermal spring.</title>
        <authorList>
            <person name="Kampfer P."/>
        </authorList>
    </citation>
    <scope>NUCLEOTIDE SEQUENCE [LARGE SCALE GENOMIC DNA]</scope>
    <source>
        <strain evidence="2 3">DSM 23284</strain>
    </source>
</reference>
<dbReference type="GO" id="GO:0016301">
    <property type="term" value="F:kinase activity"/>
    <property type="evidence" value="ECO:0007669"/>
    <property type="project" value="UniProtKB-KW"/>
</dbReference>
<dbReference type="Pfam" id="PF01869">
    <property type="entry name" value="BcrAD_BadFG"/>
    <property type="match status" value="1"/>
</dbReference>
<dbReference type="CDD" id="cd24082">
    <property type="entry name" value="ASKHA_NBD_GspK-like"/>
    <property type="match status" value="1"/>
</dbReference>
<comment type="caution">
    <text evidence="2">The sequence shown here is derived from an EMBL/GenBank/DDBJ whole genome shotgun (WGS) entry which is preliminary data.</text>
</comment>
<dbReference type="Gene3D" id="3.30.420.40">
    <property type="match status" value="2"/>
</dbReference>
<keyword evidence="2" id="KW-0808">Transferase</keyword>
<dbReference type="InterPro" id="IPR002731">
    <property type="entry name" value="ATPase_BadF"/>
</dbReference>
<evidence type="ECO:0000313" key="2">
    <source>
        <dbReference type="EMBL" id="MBA4611851.1"/>
    </source>
</evidence>
<evidence type="ECO:0000259" key="1">
    <source>
        <dbReference type="Pfam" id="PF01869"/>
    </source>
</evidence>
<dbReference type="PANTHER" id="PTHR43190:SF3">
    <property type="entry name" value="N-ACETYL-D-GLUCOSAMINE KINASE"/>
    <property type="match status" value="1"/>
</dbReference>
<sequence length="300" mass="30163">MTAPASDRGAAALFLGIDGGGTGCRARLQAADGRVLGQGLAGPAATRLGIDTTWAAIETAWTGALAEAGLTPADAGQIRAAAGVAGYSRAGMPEALAARAHPFAALTFESDGIIACLGAHNGGDGGIVIVGTGSCGFVRIGGVASKVGGYGFPVSDEGSGASLGLRAIQLALRAHDGRVPSSALLEEVLRRFGHDPLQVVAWMDGATATDYAALAPLVVRHAEEGDAQARAIMQDAATAIEGICRALLERGAPRLSLIGGLGSVMEAWLAPDLRRRIHAPLGDALDGAALLAGRPPRTDL</sequence>
<keyword evidence="2" id="KW-0418">Kinase</keyword>
<protein>
    <submittedName>
        <fullName evidence="2">N-acetylglucosamine kinase</fullName>
    </submittedName>
</protein>
<dbReference type="RefSeq" id="WP_181760048.1">
    <property type="nucleotide sequence ID" value="NZ_BMCR01000008.1"/>
</dbReference>
<accession>A0A838XS09</accession>
<keyword evidence="3" id="KW-1185">Reference proteome</keyword>
<reference evidence="2 3" key="1">
    <citation type="submission" date="2020-07" db="EMBL/GenBank/DDBJ databases">
        <authorList>
            <person name="Li M."/>
        </authorList>
    </citation>
    <scope>NUCLEOTIDE SEQUENCE [LARGE SCALE GENOMIC DNA]</scope>
    <source>
        <strain evidence="2 3">DSM 23284</strain>
    </source>
</reference>
<feature type="domain" description="ATPase BadF/BadG/BcrA/BcrD type" evidence="1">
    <location>
        <begin position="15"/>
        <end position="261"/>
    </location>
</feature>
<dbReference type="EMBL" id="JACEON010000007">
    <property type="protein sequence ID" value="MBA4611851.1"/>
    <property type="molecule type" value="Genomic_DNA"/>
</dbReference>
<proteinExistence type="predicted"/>
<evidence type="ECO:0000313" key="3">
    <source>
        <dbReference type="Proteomes" id="UP000559404"/>
    </source>
</evidence>
<dbReference type="InterPro" id="IPR043129">
    <property type="entry name" value="ATPase_NBD"/>
</dbReference>
<dbReference type="InterPro" id="IPR052519">
    <property type="entry name" value="Euk-type_GlcNAc_Kinase"/>
</dbReference>